<dbReference type="AlphaFoldDB" id="A0AAN8PNC2"/>
<dbReference type="Pfam" id="PF09230">
    <property type="entry name" value="DFF40"/>
    <property type="match status" value="1"/>
</dbReference>
<dbReference type="Proteomes" id="UP001372834">
    <property type="component" value="Unassembled WGS sequence"/>
</dbReference>
<evidence type="ECO:0000313" key="4">
    <source>
        <dbReference type="EMBL" id="KAK6640073.1"/>
    </source>
</evidence>
<sequence length="363" mass="42464">MKRGFKVTDKSRTKILGVACNSLKDLLEKGKAKFNIDEDITAALEDGTVVDDEDYFQVLPAQTVLVLYRKNETIITGVDFVLNALRLVNNSYLQTGTKAREVLLNKAHELIGLLGEGDSKNEWKNTREEDPDWFSGLETNARSKDEYMNRKSQDRIRGYLYKFQDDLRNSDVYLRDRRTRKLIQECLTLFKLWLKADGYFGCYFDRRFSPPSYTTQNVSKKLKIEKPDVKYYDYEKLSYCDDSGRFVCQGKWMVSECEFSSEHHINPYSNKKARIIFSTWNLDHRIERSRSVVPAFLKAAQSCDKFLSLNFMYFYQLLFTKTNLKLVHVVCHDKSAHNVSCDTRFIYKRLRIGKSCNENTVLQ</sequence>
<evidence type="ECO:0000256" key="2">
    <source>
        <dbReference type="PROSITE-ProRule" id="PRU00447"/>
    </source>
</evidence>
<dbReference type="SUPFAM" id="SSF54277">
    <property type="entry name" value="CAD &amp; PB1 domains"/>
    <property type="match status" value="1"/>
</dbReference>
<dbReference type="GO" id="GO:0005634">
    <property type="term" value="C:nucleus"/>
    <property type="evidence" value="ECO:0007669"/>
    <property type="project" value="InterPro"/>
</dbReference>
<dbReference type="PANTHER" id="PTHR13067">
    <property type="entry name" value="CASPASE-ACTIVATED DNASE"/>
    <property type="match status" value="1"/>
</dbReference>
<protein>
    <recommendedName>
        <fullName evidence="3">CIDE-N domain-containing protein</fullName>
    </recommendedName>
</protein>
<accession>A0AAN8PNC2</accession>
<evidence type="ECO:0000259" key="3">
    <source>
        <dbReference type="PROSITE" id="PS51135"/>
    </source>
</evidence>
<dbReference type="EMBL" id="JAWJWE010000003">
    <property type="protein sequence ID" value="KAK6640073.1"/>
    <property type="molecule type" value="Genomic_DNA"/>
</dbReference>
<dbReference type="Pfam" id="PF02017">
    <property type="entry name" value="CIDE-N"/>
    <property type="match status" value="1"/>
</dbReference>
<dbReference type="PROSITE" id="PS51135">
    <property type="entry name" value="CIDE_N"/>
    <property type="match status" value="1"/>
</dbReference>
<dbReference type="PANTHER" id="PTHR13067:SF2">
    <property type="entry name" value="CASPASE-ACTIVATED DNASE"/>
    <property type="match status" value="1"/>
</dbReference>
<dbReference type="SMART" id="SM00266">
    <property type="entry name" value="CAD"/>
    <property type="match status" value="1"/>
</dbReference>
<dbReference type="GO" id="GO:0004520">
    <property type="term" value="F:DNA endonuclease activity"/>
    <property type="evidence" value="ECO:0007669"/>
    <property type="project" value="InterPro"/>
</dbReference>
<proteinExistence type="predicted"/>
<dbReference type="InterPro" id="IPR039729">
    <property type="entry name" value="DFF40"/>
</dbReference>
<dbReference type="SUPFAM" id="SSF54060">
    <property type="entry name" value="His-Me finger endonucleases"/>
    <property type="match status" value="1"/>
</dbReference>
<reference evidence="4 5" key="1">
    <citation type="submission" date="2023-10" db="EMBL/GenBank/DDBJ databases">
        <title>Genomes of two closely related lineages of the louse Polyplax serrata with different host specificities.</title>
        <authorList>
            <person name="Martinu J."/>
            <person name="Tarabai H."/>
            <person name="Stefka J."/>
            <person name="Hypsa V."/>
        </authorList>
    </citation>
    <scope>NUCLEOTIDE SEQUENCE [LARGE SCALE GENOMIC DNA]</scope>
    <source>
        <strain evidence="4">HR10_N</strain>
    </source>
</reference>
<evidence type="ECO:0000256" key="1">
    <source>
        <dbReference type="ARBA" id="ARBA00022703"/>
    </source>
</evidence>
<feature type="domain" description="CIDE-N" evidence="3">
    <location>
        <begin position="1"/>
        <end position="76"/>
    </location>
</feature>
<gene>
    <name evidence="4" type="ORF">RUM43_008350</name>
</gene>
<evidence type="ECO:0000313" key="5">
    <source>
        <dbReference type="Proteomes" id="UP001372834"/>
    </source>
</evidence>
<comment type="caution">
    <text evidence="4">The sequence shown here is derived from an EMBL/GenBank/DDBJ whole genome shotgun (WGS) entry which is preliminary data.</text>
</comment>
<keyword evidence="1 2" id="KW-0053">Apoptosis</keyword>
<organism evidence="4 5">
    <name type="scientific">Polyplax serrata</name>
    <name type="common">Common mouse louse</name>
    <dbReference type="NCBI Taxonomy" id="468196"/>
    <lineage>
        <taxon>Eukaryota</taxon>
        <taxon>Metazoa</taxon>
        <taxon>Ecdysozoa</taxon>
        <taxon>Arthropoda</taxon>
        <taxon>Hexapoda</taxon>
        <taxon>Insecta</taxon>
        <taxon>Pterygota</taxon>
        <taxon>Neoptera</taxon>
        <taxon>Paraneoptera</taxon>
        <taxon>Psocodea</taxon>
        <taxon>Troctomorpha</taxon>
        <taxon>Phthiraptera</taxon>
        <taxon>Anoplura</taxon>
        <taxon>Polyplacidae</taxon>
        <taxon>Polyplax</taxon>
    </lineage>
</organism>
<dbReference type="Gene3D" id="3.10.20.10">
    <property type="match status" value="1"/>
</dbReference>
<dbReference type="InterPro" id="IPR003508">
    <property type="entry name" value="CIDE-N_dom"/>
</dbReference>
<dbReference type="GO" id="GO:0016787">
    <property type="term" value="F:hydrolase activity"/>
    <property type="evidence" value="ECO:0007669"/>
    <property type="project" value="InterPro"/>
</dbReference>
<name>A0AAN8PNC2_POLSC</name>
<dbReference type="InterPro" id="IPR015311">
    <property type="entry name" value="DFF40_C"/>
</dbReference>
<dbReference type="GO" id="GO:0006309">
    <property type="term" value="P:apoptotic DNA fragmentation"/>
    <property type="evidence" value="ECO:0007669"/>
    <property type="project" value="InterPro"/>
</dbReference>
<dbReference type="InterPro" id="IPR044925">
    <property type="entry name" value="His-Me_finger_sf"/>
</dbReference>
<dbReference type="GO" id="GO:0005737">
    <property type="term" value="C:cytoplasm"/>
    <property type="evidence" value="ECO:0007669"/>
    <property type="project" value="InterPro"/>
</dbReference>